<evidence type="ECO:0000256" key="2">
    <source>
        <dbReference type="ARBA" id="ARBA00007647"/>
    </source>
</evidence>
<dbReference type="GeneID" id="101896154"/>
<name>A0A9J7IJW7_MUSDO</name>
<keyword evidence="3 8" id="KW-0328">Glycosyltransferase</keyword>
<dbReference type="GO" id="GO:0016757">
    <property type="term" value="F:glycosyltransferase activity"/>
    <property type="evidence" value="ECO:0007669"/>
    <property type="project" value="UniProtKB-UniRule"/>
</dbReference>
<comment type="similarity">
    <text evidence="2 8">Belongs to the glycosyltransferase 92 family.</text>
</comment>
<dbReference type="GO" id="GO:0005737">
    <property type="term" value="C:cytoplasm"/>
    <property type="evidence" value="ECO:0007669"/>
    <property type="project" value="TreeGrafter"/>
</dbReference>
<dbReference type="AlphaFoldDB" id="A0A9J7IJW7"/>
<keyword evidence="6 8" id="KW-1133">Transmembrane helix</keyword>
<evidence type="ECO:0000256" key="8">
    <source>
        <dbReference type="RuleBase" id="RU366017"/>
    </source>
</evidence>
<dbReference type="KEGG" id="mde:101896154"/>
<dbReference type="PANTHER" id="PTHR21461">
    <property type="entry name" value="GLYCOSYLTRANSFERASE FAMILY 92 PROTEIN"/>
    <property type="match status" value="1"/>
</dbReference>
<dbReference type="PANTHER" id="PTHR21461:SF83">
    <property type="entry name" value="GLYCOSYLTRANSFERASE FAMILY 92 PROTEIN"/>
    <property type="match status" value="1"/>
</dbReference>
<comment type="subcellular location">
    <subcellularLocation>
        <location evidence="1">Membrane</location>
        <topology evidence="1">Single-pass membrane protein</topology>
    </subcellularLocation>
</comment>
<evidence type="ECO:0000313" key="9">
    <source>
        <dbReference type="Proteomes" id="UP001652621"/>
    </source>
</evidence>
<accession>A0A9J7IJW7</accession>
<evidence type="ECO:0000256" key="5">
    <source>
        <dbReference type="ARBA" id="ARBA00022692"/>
    </source>
</evidence>
<dbReference type="InterPro" id="IPR008166">
    <property type="entry name" value="Glyco_transf_92"/>
</dbReference>
<keyword evidence="5 8" id="KW-0812">Transmembrane</keyword>
<proteinExistence type="inferred from homology"/>
<keyword evidence="9" id="KW-1185">Reference proteome</keyword>
<feature type="transmembrane region" description="Helical" evidence="8">
    <location>
        <begin position="41"/>
        <end position="61"/>
    </location>
</feature>
<evidence type="ECO:0000256" key="3">
    <source>
        <dbReference type="ARBA" id="ARBA00022676"/>
    </source>
</evidence>
<evidence type="ECO:0000256" key="6">
    <source>
        <dbReference type="ARBA" id="ARBA00022989"/>
    </source>
</evidence>
<reference evidence="10" key="1">
    <citation type="submission" date="2025-08" db="UniProtKB">
        <authorList>
            <consortium name="RefSeq"/>
        </authorList>
    </citation>
    <scope>IDENTIFICATION</scope>
    <source>
        <strain evidence="10">Aabys</strain>
        <tissue evidence="10">Whole body</tissue>
    </source>
</reference>
<sequence length="561" mass="66177">MVDRDAVSSYAVLLMSQYIVERVALLTCSGPYPKMWNKNQYVGRIFVILLVLNLVVITFLNSENLLAKWDRSTKVWSREPVVVNVRDRLSIDRRDGPSKSKIYDNIGREIPFLPIEDLTNADYGKRNLNSSCAWYPTFHKVRIHNDYWQEYHNGNVTNFIFGAYLDRRPTITGGKHVVRVLTMMNFMPQHSNEYPASYCQLWYDEQSQPEIVPVTNIRPIWLYAWGHGSGNNYAHLLTCIIPQKYYKWVPKSVSLVASPCHQATNNVRVIYQPLGEHEEKKGFAVCVKGLDYPYGDMSHRIVEFMETLRALGAEKVTMYKLQVHPNTTKVLNYYERTGFLEYLPFSLSLEGANSPDYRHLQIAQNAYGYILHEVVPYNDCLYRNMYRYQHVAVIDIDELPTPVGNFSNWHDLMEYGEHIHTQNCQRFASFCFRCVYFPKYPEKPTYSSDIPEYFYMMRHVYRVREHIRPEWATKCLHNTDWVIATHNHFPMHYSWDVCPSYSFDAADAQLQHYREPLIRKTLNDPVVDTNMWRYKDEVIARSLKVFEELNFFEKETIHEED</sequence>
<dbReference type="RefSeq" id="XP_011296436.2">
    <property type="nucleotide sequence ID" value="XM_011298134.3"/>
</dbReference>
<keyword evidence="4 8" id="KW-0808">Transferase</keyword>
<organism evidence="9 10">
    <name type="scientific">Musca domestica</name>
    <name type="common">House fly</name>
    <dbReference type="NCBI Taxonomy" id="7370"/>
    <lineage>
        <taxon>Eukaryota</taxon>
        <taxon>Metazoa</taxon>
        <taxon>Ecdysozoa</taxon>
        <taxon>Arthropoda</taxon>
        <taxon>Hexapoda</taxon>
        <taxon>Insecta</taxon>
        <taxon>Pterygota</taxon>
        <taxon>Neoptera</taxon>
        <taxon>Endopterygota</taxon>
        <taxon>Diptera</taxon>
        <taxon>Brachycera</taxon>
        <taxon>Muscomorpha</taxon>
        <taxon>Muscoidea</taxon>
        <taxon>Muscidae</taxon>
        <taxon>Musca</taxon>
    </lineage>
</organism>
<evidence type="ECO:0000256" key="4">
    <source>
        <dbReference type="ARBA" id="ARBA00022679"/>
    </source>
</evidence>
<protein>
    <recommendedName>
        <fullName evidence="8">Glycosyltransferase family 92 protein</fullName>
        <ecNumber evidence="8">2.4.1.-</ecNumber>
    </recommendedName>
</protein>
<dbReference type="EC" id="2.4.1.-" evidence="8"/>
<dbReference type="Proteomes" id="UP001652621">
    <property type="component" value="Unplaced"/>
</dbReference>
<gene>
    <name evidence="10" type="primary">LOC101896154</name>
</gene>
<keyword evidence="7 8" id="KW-0472">Membrane</keyword>
<dbReference type="GO" id="GO:0016020">
    <property type="term" value="C:membrane"/>
    <property type="evidence" value="ECO:0007669"/>
    <property type="project" value="UniProtKB-SubCell"/>
</dbReference>
<dbReference type="VEuPathDB" id="VectorBase:MDOMA2_001388"/>
<evidence type="ECO:0000313" key="10">
    <source>
        <dbReference type="RefSeq" id="XP_011296436.2"/>
    </source>
</evidence>
<dbReference type="Pfam" id="PF01697">
    <property type="entry name" value="Glyco_transf_92"/>
    <property type="match status" value="1"/>
</dbReference>
<dbReference type="OrthoDB" id="7917939at2759"/>
<evidence type="ECO:0000256" key="1">
    <source>
        <dbReference type="ARBA" id="ARBA00004167"/>
    </source>
</evidence>
<evidence type="ECO:0000256" key="7">
    <source>
        <dbReference type="ARBA" id="ARBA00023136"/>
    </source>
</evidence>